<sequence>DFANPEVAPYIQKYPEDVAGGPISEIWQVKDGKWHDIHLDALTPSILIGHHRYLCLRAIACAWHNEFDSFFLPQYFL</sequence>
<keyword evidence="2" id="KW-1185">Reference proteome</keyword>
<protein>
    <submittedName>
        <fullName evidence="1">Uncharacterized protein</fullName>
    </submittedName>
</protein>
<proteinExistence type="predicted"/>
<accession>A0AAD7HEZ2</accession>
<feature type="non-terminal residue" evidence="1">
    <location>
        <position position="1"/>
    </location>
</feature>
<dbReference type="AlphaFoldDB" id="A0AAD7HEZ2"/>
<evidence type="ECO:0000313" key="1">
    <source>
        <dbReference type="EMBL" id="KAJ7718673.1"/>
    </source>
</evidence>
<dbReference type="EMBL" id="JARKIB010000263">
    <property type="protein sequence ID" value="KAJ7718673.1"/>
    <property type="molecule type" value="Genomic_DNA"/>
</dbReference>
<reference evidence="1" key="1">
    <citation type="submission" date="2023-03" db="EMBL/GenBank/DDBJ databases">
        <title>Massive genome expansion in bonnet fungi (Mycena s.s.) driven by repeated elements and novel gene families across ecological guilds.</title>
        <authorList>
            <consortium name="Lawrence Berkeley National Laboratory"/>
            <person name="Harder C.B."/>
            <person name="Miyauchi S."/>
            <person name="Viragh M."/>
            <person name="Kuo A."/>
            <person name="Thoen E."/>
            <person name="Andreopoulos B."/>
            <person name="Lu D."/>
            <person name="Skrede I."/>
            <person name="Drula E."/>
            <person name="Henrissat B."/>
            <person name="Morin E."/>
            <person name="Kohler A."/>
            <person name="Barry K."/>
            <person name="LaButti K."/>
            <person name="Morin E."/>
            <person name="Salamov A."/>
            <person name="Lipzen A."/>
            <person name="Mereny Z."/>
            <person name="Hegedus B."/>
            <person name="Baldrian P."/>
            <person name="Stursova M."/>
            <person name="Weitz H."/>
            <person name="Taylor A."/>
            <person name="Grigoriev I.V."/>
            <person name="Nagy L.G."/>
            <person name="Martin F."/>
            <person name="Kauserud H."/>
        </authorList>
    </citation>
    <scope>NUCLEOTIDE SEQUENCE</scope>
    <source>
        <strain evidence="1">CBHHK182m</strain>
    </source>
</reference>
<comment type="caution">
    <text evidence="1">The sequence shown here is derived from an EMBL/GenBank/DDBJ whole genome shotgun (WGS) entry which is preliminary data.</text>
</comment>
<evidence type="ECO:0000313" key="2">
    <source>
        <dbReference type="Proteomes" id="UP001215598"/>
    </source>
</evidence>
<name>A0AAD7HEZ2_9AGAR</name>
<organism evidence="1 2">
    <name type="scientific">Mycena metata</name>
    <dbReference type="NCBI Taxonomy" id="1033252"/>
    <lineage>
        <taxon>Eukaryota</taxon>
        <taxon>Fungi</taxon>
        <taxon>Dikarya</taxon>
        <taxon>Basidiomycota</taxon>
        <taxon>Agaricomycotina</taxon>
        <taxon>Agaricomycetes</taxon>
        <taxon>Agaricomycetidae</taxon>
        <taxon>Agaricales</taxon>
        <taxon>Marasmiineae</taxon>
        <taxon>Mycenaceae</taxon>
        <taxon>Mycena</taxon>
    </lineage>
</organism>
<feature type="non-terminal residue" evidence="1">
    <location>
        <position position="77"/>
    </location>
</feature>
<dbReference type="Proteomes" id="UP001215598">
    <property type="component" value="Unassembled WGS sequence"/>
</dbReference>
<gene>
    <name evidence="1" type="ORF">B0H16DRAFT_1797253</name>
</gene>